<evidence type="ECO:0000313" key="7">
    <source>
        <dbReference type="Proteomes" id="UP000305067"/>
    </source>
</evidence>
<gene>
    <name evidence="6" type="ORF">BDV98DRAFT_500183</name>
</gene>
<feature type="domain" description="O-methyltransferase C-terminal" evidence="4">
    <location>
        <begin position="219"/>
        <end position="374"/>
    </location>
</feature>
<dbReference type="STRING" id="1884261.A0A5C3QW76"/>
<keyword evidence="2 6" id="KW-0808">Transferase</keyword>
<evidence type="ECO:0000256" key="1">
    <source>
        <dbReference type="ARBA" id="ARBA00022603"/>
    </source>
</evidence>
<dbReference type="SUPFAM" id="SSF46785">
    <property type="entry name" value="Winged helix' DNA-binding domain"/>
    <property type="match status" value="1"/>
</dbReference>
<dbReference type="Pfam" id="PF08100">
    <property type="entry name" value="Dimerisation"/>
    <property type="match status" value="1"/>
</dbReference>
<dbReference type="SUPFAM" id="SSF53335">
    <property type="entry name" value="S-adenosyl-L-methionine-dependent methyltransferases"/>
    <property type="match status" value="1"/>
</dbReference>
<protein>
    <submittedName>
        <fullName evidence="6">O-methyltransferase</fullName>
    </submittedName>
</protein>
<dbReference type="EMBL" id="ML178816">
    <property type="protein sequence ID" value="TFL05628.1"/>
    <property type="molecule type" value="Genomic_DNA"/>
</dbReference>
<dbReference type="InterPro" id="IPR012967">
    <property type="entry name" value="COMT_dimerisation"/>
</dbReference>
<dbReference type="GO" id="GO:0008171">
    <property type="term" value="F:O-methyltransferase activity"/>
    <property type="evidence" value="ECO:0007669"/>
    <property type="project" value="InterPro"/>
</dbReference>
<dbReference type="InterPro" id="IPR016461">
    <property type="entry name" value="COMT-like"/>
</dbReference>
<organism evidence="6 7">
    <name type="scientific">Pterulicium gracile</name>
    <dbReference type="NCBI Taxonomy" id="1884261"/>
    <lineage>
        <taxon>Eukaryota</taxon>
        <taxon>Fungi</taxon>
        <taxon>Dikarya</taxon>
        <taxon>Basidiomycota</taxon>
        <taxon>Agaricomycotina</taxon>
        <taxon>Agaricomycetes</taxon>
        <taxon>Agaricomycetidae</taxon>
        <taxon>Agaricales</taxon>
        <taxon>Pleurotineae</taxon>
        <taxon>Pterulaceae</taxon>
        <taxon>Pterulicium</taxon>
    </lineage>
</organism>
<dbReference type="PROSITE" id="PS51683">
    <property type="entry name" value="SAM_OMT_II"/>
    <property type="match status" value="1"/>
</dbReference>
<dbReference type="AlphaFoldDB" id="A0A5C3QW76"/>
<evidence type="ECO:0000259" key="5">
    <source>
        <dbReference type="Pfam" id="PF08100"/>
    </source>
</evidence>
<evidence type="ECO:0000256" key="3">
    <source>
        <dbReference type="ARBA" id="ARBA00022691"/>
    </source>
</evidence>
<keyword evidence="3" id="KW-0949">S-adenosyl-L-methionine</keyword>
<evidence type="ECO:0000259" key="4">
    <source>
        <dbReference type="Pfam" id="PF00891"/>
    </source>
</evidence>
<dbReference type="GO" id="GO:0046983">
    <property type="term" value="F:protein dimerization activity"/>
    <property type="evidence" value="ECO:0007669"/>
    <property type="project" value="InterPro"/>
</dbReference>
<dbReference type="InterPro" id="IPR029063">
    <property type="entry name" value="SAM-dependent_MTases_sf"/>
</dbReference>
<proteinExistence type="predicted"/>
<dbReference type="InterPro" id="IPR001077">
    <property type="entry name" value="COMT_C"/>
</dbReference>
<feature type="domain" description="O-methyltransferase dimerisation" evidence="5">
    <location>
        <begin position="77"/>
        <end position="155"/>
    </location>
</feature>
<dbReference type="OrthoDB" id="2410195at2759"/>
<dbReference type="PANTHER" id="PTHR43712">
    <property type="entry name" value="PUTATIVE (AFU_ORTHOLOGUE AFUA_4G14580)-RELATED"/>
    <property type="match status" value="1"/>
</dbReference>
<keyword evidence="7" id="KW-1185">Reference proteome</keyword>
<keyword evidence="1 6" id="KW-0489">Methyltransferase</keyword>
<dbReference type="Gene3D" id="3.40.50.150">
    <property type="entry name" value="Vaccinia Virus protein VP39"/>
    <property type="match status" value="1"/>
</dbReference>
<evidence type="ECO:0000256" key="2">
    <source>
        <dbReference type="ARBA" id="ARBA00022679"/>
    </source>
</evidence>
<dbReference type="Pfam" id="PF00891">
    <property type="entry name" value="Methyltransf_2"/>
    <property type="match status" value="1"/>
</dbReference>
<dbReference type="InterPro" id="IPR036388">
    <property type="entry name" value="WH-like_DNA-bd_sf"/>
</dbReference>
<dbReference type="InterPro" id="IPR036390">
    <property type="entry name" value="WH_DNA-bd_sf"/>
</dbReference>
<accession>A0A5C3QW76</accession>
<sequence>MAAAILQLSEIIASSVARLLSICEEQQLALPQLDEPYTCGSETFRQNSAAAEAASLIGAAALQLAATLLPPQETLLQAASGSMKSAALSACTNYHLPEILRREGGSQGIHVDAIASKSGLDKDKTGRLLRLLANRHIFREVSPNVFANNRISSLLDTCKDPAHLISSPTSKHDDTSGFVALVEMLLTDGLRSAAYLVDNLRDPHTSASMEPQHAALQRAYKLDVRFSEWMQQPDQEYRRRRLTSALDGVASVESKDYILKAYNWSSVPHGGKVVDVGGGIGAIALSLNRAHPELKLIIEDRAEVIADGIKARLCLWQEKRPSALASGQVQFIAHDFFGPQPRNILSPSVFILRNVLHKLGDQEAIRLLTFLRASAGICTVLLILGHVMPSSLHDGRSMSSSDVPSPLLPDYGAADDTTYTVDMAMLLWYNSQVRTINHLSHLLEESGWRMKFVQRNERFQGGKSALDVVHASPS</sequence>
<evidence type="ECO:0000313" key="6">
    <source>
        <dbReference type="EMBL" id="TFL05628.1"/>
    </source>
</evidence>
<dbReference type="Gene3D" id="1.10.10.10">
    <property type="entry name" value="Winged helix-like DNA-binding domain superfamily/Winged helix DNA-binding domain"/>
    <property type="match status" value="1"/>
</dbReference>
<name>A0A5C3QW76_9AGAR</name>
<dbReference type="PANTHER" id="PTHR43712:SF2">
    <property type="entry name" value="O-METHYLTRANSFERASE CICE"/>
    <property type="match status" value="1"/>
</dbReference>
<dbReference type="GO" id="GO:0032259">
    <property type="term" value="P:methylation"/>
    <property type="evidence" value="ECO:0007669"/>
    <property type="project" value="UniProtKB-KW"/>
</dbReference>
<reference evidence="6 7" key="1">
    <citation type="journal article" date="2019" name="Nat. Ecol. Evol.">
        <title>Megaphylogeny resolves global patterns of mushroom evolution.</title>
        <authorList>
            <person name="Varga T."/>
            <person name="Krizsan K."/>
            <person name="Foldi C."/>
            <person name="Dima B."/>
            <person name="Sanchez-Garcia M."/>
            <person name="Sanchez-Ramirez S."/>
            <person name="Szollosi G.J."/>
            <person name="Szarkandi J.G."/>
            <person name="Papp V."/>
            <person name="Albert L."/>
            <person name="Andreopoulos W."/>
            <person name="Angelini C."/>
            <person name="Antonin V."/>
            <person name="Barry K.W."/>
            <person name="Bougher N.L."/>
            <person name="Buchanan P."/>
            <person name="Buyck B."/>
            <person name="Bense V."/>
            <person name="Catcheside P."/>
            <person name="Chovatia M."/>
            <person name="Cooper J."/>
            <person name="Damon W."/>
            <person name="Desjardin D."/>
            <person name="Finy P."/>
            <person name="Geml J."/>
            <person name="Haridas S."/>
            <person name="Hughes K."/>
            <person name="Justo A."/>
            <person name="Karasinski D."/>
            <person name="Kautmanova I."/>
            <person name="Kiss B."/>
            <person name="Kocsube S."/>
            <person name="Kotiranta H."/>
            <person name="LaButti K.M."/>
            <person name="Lechner B.E."/>
            <person name="Liimatainen K."/>
            <person name="Lipzen A."/>
            <person name="Lukacs Z."/>
            <person name="Mihaltcheva S."/>
            <person name="Morgado L.N."/>
            <person name="Niskanen T."/>
            <person name="Noordeloos M.E."/>
            <person name="Ohm R.A."/>
            <person name="Ortiz-Santana B."/>
            <person name="Ovrebo C."/>
            <person name="Racz N."/>
            <person name="Riley R."/>
            <person name="Savchenko A."/>
            <person name="Shiryaev A."/>
            <person name="Soop K."/>
            <person name="Spirin V."/>
            <person name="Szebenyi C."/>
            <person name="Tomsovsky M."/>
            <person name="Tulloss R.E."/>
            <person name="Uehling J."/>
            <person name="Grigoriev I.V."/>
            <person name="Vagvolgyi C."/>
            <person name="Papp T."/>
            <person name="Martin F.M."/>
            <person name="Miettinen O."/>
            <person name="Hibbett D.S."/>
            <person name="Nagy L.G."/>
        </authorList>
    </citation>
    <scope>NUCLEOTIDE SEQUENCE [LARGE SCALE GENOMIC DNA]</scope>
    <source>
        <strain evidence="6 7">CBS 309.79</strain>
    </source>
</reference>
<dbReference type="Proteomes" id="UP000305067">
    <property type="component" value="Unassembled WGS sequence"/>
</dbReference>